<dbReference type="Pfam" id="PF17862">
    <property type="entry name" value="AAA_lid_3"/>
    <property type="match status" value="1"/>
</dbReference>
<keyword evidence="2" id="KW-0963">Cytoplasm</keyword>
<keyword evidence="3" id="KW-0677">Repeat</keyword>
<evidence type="ECO:0000256" key="4">
    <source>
        <dbReference type="ARBA" id="ARBA00022741"/>
    </source>
</evidence>
<evidence type="ECO:0000313" key="8">
    <source>
        <dbReference type="EMBL" id="KAK7496412.1"/>
    </source>
</evidence>
<reference evidence="8 9" key="1">
    <citation type="journal article" date="2023" name="Sci. Data">
        <title>Genome assembly of the Korean intertidal mud-creeper Batillaria attramentaria.</title>
        <authorList>
            <person name="Patra A.K."/>
            <person name="Ho P.T."/>
            <person name="Jun S."/>
            <person name="Lee S.J."/>
            <person name="Kim Y."/>
            <person name="Won Y.J."/>
        </authorList>
    </citation>
    <scope>NUCLEOTIDE SEQUENCE [LARGE SCALE GENOMIC DNA]</scope>
    <source>
        <strain evidence="8">Wonlab-2016</strain>
    </source>
</reference>
<dbReference type="GO" id="GO:0005524">
    <property type="term" value="F:ATP binding"/>
    <property type="evidence" value="ECO:0007669"/>
    <property type="project" value="UniProtKB-KW"/>
</dbReference>
<dbReference type="CDD" id="cd19511">
    <property type="entry name" value="RecA-like_CDC48_r2-like"/>
    <property type="match status" value="1"/>
</dbReference>
<dbReference type="InterPro" id="IPR003960">
    <property type="entry name" value="ATPase_AAA_CS"/>
</dbReference>
<dbReference type="InterPro" id="IPR050168">
    <property type="entry name" value="AAA_ATPase_domain"/>
</dbReference>
<dbReference type="InterPro" id="IPR027417">
    <property type="entry name" value="P-loop_NTPase"/>
</dbReference>
<evidence type="ECO:0000313" key="9">
    <source>
        <dbReference type="Proteomes" id="UP001519460"/>
    </source>
</evidence>
<dbReference type="EMBL" id="JACVVK020000067">
    <property type="protein sequence ID" value="KAK7496412.1"/>
    <property type="molecule type" value="Genomic_DNA"/>
</dbReference>
<proteinExistence type="inferred from homology"/>
<dbReference type="InterPro" id="IPR041569">
    <property type="entry name" value="AAA_lid_3"/>
</dbReference>
<feature type="domain" description="AAA+ ATPase" evidence="7">
    <location>
        <begin position="543"/>
        <end position="679"/>
    </location>
</feature>
<keyword evidence="9" id="KW-1185">Reference proteome</keyword>
<organism evidence="8 9">
    <name type="scientific">Batillaria attramentaria</name>
    <dbReference type="NCBI Taxonomy" id="370345"/>
    <lineage>
        <taxon>Eukaryota</taxon>
        <taxon>Metazoa</taxon>
        <taxon>Spiralia</taxon>
        <taxon>Lophotrochozoa</taxon>
        <taxon>Mollusca</taxon>
        <taxon>Gastropoda</taxon>
        <taxon>Caenogastropoda</taxon>
        <taxon>Sorbeoconcha</taxon>
        <taxon>Cerithioidea</taxon>
        <taxon>Batillariidae</taxon>
        <taxon>Batillaria</taxon>
    </lineage>
</organism>
<dbReference type="SMART" id="SM00382">
    <property type="entry name" value="AAA"/>
    <property type="match status" value="2"/>
</dbReference>
<keyword evidence="5" id="KW-0067">ATP-binding</keyword>
<dbReference type="FunFam" id="3.40.50.300:FF:000567">
    <property type="entry name" value="ATPase, AAA family protein"/>
    <property type="match status" value="1"/>
</dbReference>
<dbReference type="AlphaFoldDB" id="A0ABD0LA74"/>
<dbReference type="FunFam" id="3.40.50.300:FF:000061">
    <property type="entry name" value="ATPase family, AAA domain-containing 2"/>
    <property type="match status" value="1"/>
</dbReference>
<comment type="similarity">
    <text evidence="6">Belongs to the AAA ATPase family. AFG2 subfamily.</text>
</comment>
<dbReference type="InterPro" id="IPR003593">
    <property type="entry name" value="AAA+_ATPase"/>
</dbReference>
<dbReference type="Gene3D" id="3.40.50.300">
    <property type="entry name" value="P-loop containing nucleotide triphosphate hydrolases"/>
    <property type="match status" value="2"/>
</dbReference>
<evidence type="ECO:0000259" key="7">
    <source>
        <dbReference type="SMART" id="SM00382"/>
    </source>
</evidence>
<comment type="subcellular location">
    <subcellularLocation>
        <location evidence="1">Cytoplasm</location>
    </subcellularLocation>
</comment>
<comment type="caution">
    <text evidence="8">The sequence shown here is derived from an EMBL/GenBank/DDBJ whole genome shotgun (WGS) entry which is preliminary data.</text>
</comment>
<keyword evidence="4" id="KW-0547">Nucleotide-binding</keyword>
<name>A0ABD0LA74_9CAEN</name>
<sequence length="776" mass="85281">MSRKQKSRKDEWNTCLKCDVLVHSRDVSNHEEMCQKGEALPHGYIKRKVLHATVICATDVKDLPKVPSSVKDDVVFVHPSTMLICGLCLGQPCVVNTSYVLHAWPSSVLHPASVALASNYHSSLPHSHQNIVTVEQFTWGMLRALQVEAELRTKHDAFLREEFLQYLSHKLDGRYIKKGTTHNVFYFGLRCTLYIKSVQPMPVHKREVVLMSPTPCHAHGDNQDLSQTFSELDISSVSDSGDAADTSSTVSVTDELTCSSVTDISVSEGQQMPATRLTFSRGILLYGPPGTGKTTLAQAVANEMSVFTVSISVTDVMSKFVGETERKLRALFQTASERCPSLIIIDNLDGLCPRRDDSSSDLEKRVVATFFTLLDGLSAKESSGVCLVLGITNKPHSIDPALRRPGRLDCDVETGVPSADERLQILQKLLRPVSHSISEATLKDISDARHGFVGADLALLVRKATEHAVKRSGAGCSPLLKADDLLQALDAVSPTAMKEVVLEVPQVRWADIGGQAEVKLKLRQAVEWQLKHPQVFTRFGISPPRGILMYGPPGCSKTMVAKALATESGLNFLAVKGPECFSKWVGESERAVREVFCKARAAAPSIVFFDEIDALAAERGSGGSNVADRVLTQLLTEMDGVERLNGVCVVAATNRPDKIDQALLRPGRFDQILYVPLPDADTRREILQIEFKRKPVAANVSLNELVNKTERYSGAELTAVCNEAALAALQEDIRSTEITSRHFHMALAAVKPGTSVERIKFYEDYNKRRQSGLRFV</sequence>
<dbReference type="PANTHER" id="PTHR23077:SF27">
    <property type="entry name" value="ATPASE FAMILY GENE 2 PROTEIN HOMOLOG A"/>
    <property type="match status" value="1"/>
</dbReference>
<protein>
    <recommendedName>
        <fullName evidence="7">AAA+ ATPase domain-containing protein</fullName>
    </recommendedName>
</protein>
<evidence type="ECO:0000256" key="1">
    <source>
        <dbReference type="ARBA" id="ARBA00004496"/>
    </source>
</evidence>
<evidence type="ECO:0000256" key="5">
    <source>
        <dbReference type="ARBA" id="ARBA00022840"/>
    </source>
</evidence>
<dbReference type="InterPro" id="IPR003959">
    <property type="entry name" value="ATPase_AAA_core"/>
</dbReference>
<gene>
    <name evidence="8" type="ORF">BaRGS_00012334</name>
</gene>
<evidence type="ECO:0000256" key="2">
    <source>
        <dbReference type="ARBA" id="ARBA00022490"/>
    </source>
</evidence>
<evidence type="ECO:0000256" key="3">
    <source>
        <dbReference type="ARBA" id="ARBA00022737"/>
    </source>
</evidence>
<dbReference type="Gene3D" id="1.10.8.60">
    <property type="match status" value="2"/>
</dbReference>
<evidence type="ECO:0000256" key="6">
    <source>
        <dbReference type="ARBA" id="ARBA00061477"/>
    </source>
</evidence>
<dbReference type="FunFam" id="1.10.8.60:FF:000069">
    <property type="entry name" value="spermatogenesis-associated protein 5 isoform X1"/>
    <property type="match status" value="1"/>
</dbReference>
<dbReference type="GO" id="GO:0005737">
    <property type="term" value="C:cytoplasm"/>
    <property type="evidence" value="ECO:0007669"/>
    <property type="project" value="UniProtKB-SubCell"/>
</dbReference>
<dbReference type="Pfam" id="PF00004">
    <property type="entry name" value="AAA"/>
    <property type="match status" value="2"/>
</dbReference>
<accession>A0ABD0LA74</accession>
<dbReference type="PANTHER" id="PTHR23077">
    <property type="entry name" value="AAA-FAMILY ATPASE"/>
    <property type="match status" value="1"/>
</dbReference>
<dbReference type="PROSITE" id="PS00674">
    <property type="entry name" value="AAA"/>
    <property type="match status" value="1"/>
</dbReference>
<feature type="domain" description="AAA+ ATPase" evidence="7">
    <location>
        <begin position="279"/>
        <end position="418"/>
    </location>
</feature>
<dbReference type="Proteomes" id="UP001519460">
    <property type="component" value="Unassembled WGS sequence"/>
</dbReference>
<dbReference type="SUPFAM" id="SSF52540">
    <property type="entry name" value="P-loop containing nucleoside triphosphate hydrolases"/>
    <property type="match status" value="2"/>
</dbReference>